<dbReference type="GO" id="GO:0016730">
    <property type="term" value="F:oxidoreductase activity, acting on iron-sulfur proteins as donors"/>
    <property type="evidence" value="ECO:0007669"/>
    <property type="project" value="InterPro"/>
</dbReference>
<dbReference type="Gene3D" id="3.90.460.10">
    <property type="entry name" value="Ferredoxin thioredoxin reductase catalytic beta subunit"/>
    <property type="match status" value="1"/>
</dbReference>
<proteinExistence type="predicted"/>
<dbReference type="Proteomes" id="UP000183190">
    <property type="component" value="Unassembled WGS sequence"/>
</dbReference>
<dbReference type="Pfam" id="PF02943">
    <property type="entry name" value="FeThRed_B"/>
    <property type="match status" value="1"/>
</dbReference>
<dbReference type="InterPro" id="IPR004209">
    <property type="entry name" value="FTR_bsu"/>
</dbReference>
<accession>A0A1H6IXU8</accession>
<dbReference type="OrthoDB" id="2054684at2"/>
<dbReference type="InterPro" id="IPR036644">
    <property type="entry name" value="FTR_bsu_sf"/>
</dbReference>
<reference evidence="1 2" key="1">
    <citation type="submission" date="2016-10" db="EMBL/GenBank/DDBJ databases">
        <authorList>
            <person name="de Groot N.N."/>
        </authorList>
    </citation>
    <scope>NUCLEOTIDE SEQUENCE [LARGE SCALE GENOMIC DNA]</scope>
    <source>
        <strain evidence="1 2">YAD2003</strain>
    </source>
</reference>
<dbReference type="AlphaFoldDB" id="A0A1H6IXU8"/>
<evidence type="ECO:0000313" key="1">
    <source>
        <dbReference type="EMBL" id="SEH51289.1"/>
    </source>
</evidence>
<protein>
    <submittedName>
        <fullName evidence="1">Ferredoxin thioredoxin reductase catalytic beta chain</fullName>
    </submittedName>
</protein>
<name>A0A1H6IXU8_RUMFL</name>
<gene>
    <name evidence="1" type="ORF">SAMN02910265_01137</name>
</gene>
<sequence>MKITLNPDKEVVDRIKEGLKMKDGYCPCRLAKTPENKCMCKEFRDQIADPNFEGFCHCMLYYKSLDD</sequence>
<dbReference type="EMBL" id="FNWV01000003">
    <property type="protein sequence ID" value="SEH51289.1"/>
    <property type="molecule type" value="Genomic_DNA"/>
</dbReference>
<dbReference type="RefSeq" id="WP_074715175.1">
    <property type="nucleotide sequence ID" value="NZ_FNWV01000003.1"/>
</dbReference>
<evidence type="ECO:0000313" key="2">
    <source>
        <dbReference type="Proteomes" id="UP000183190"/>
    </source>
</evidence>
<dbReference type="SUPFAM" id="SSF57662">
    <property type="entry name" value="Ferredoxin thioredoxin reductase (FTR), catalytic beta chain"/>
    <property type="match status" value="1"/>
</dbReference>
<organism evidence="1 2">
    <name type="scientific">Ruminococcus flavefaciens</name>
    <dbReference type="NCBI Taxonomy" id="1265"/>
    <lineage>
        <taxon>Bacteria</taxon>
        <taxon>Bacillati</taxon>
        <taxon>Bacillota</taxon>
        <taxon>Clostridia</taxon>
        <taxon>Eubacteriales</taxon>
        <taxon>Oscillospiraceae</taxon>
        <taxon>Ruminococcus</taxon>
    </lineage>
</organism>